<dbReference type="Proteomes" id="UP000887576">
    <property type="component" value="Unplaced"/>
</dbReference>
<accession>A0AC34PWL7</accession>
<dbReference type="WBParaSite" id="JU765_v2.g10682.t1">
    <property type="protein sequence ID" value="JU765_v2.g10682.t1"/>
    <property type="gene ID" value="JU765_v2.g10682"/>
</dbReference>
<protein>
    <submittedName>
        <fullName evidence="2">Uncharacterized protein</fullName>
    </submittedName>
</protein>
<sequence>MKWSVLFVILSVFPKINGNEVLAETFQSIDMRDQALFQLIIGTIAIAVISICIMGFMLIFQCYSTYCTKKLHQKLPLTSSNDEEKLRTVSFRSIFVEEGITHAF</sequence>
<evidence type="ECO:0000313" key="2">
    <source>
        <dbReference type="WBParaSite" id="JU765_v2.g10682.t1"/>
    </source>
</evidence>
<organism evidence="1 2">
    <name type="scientific">Panagrolaimus sp. JU765</name>
    <dbReference type="NCBI Taxonomy" id="591449"/>
    <lineage>
        <taxon>Eukaryota</taxon>
        <taxon>Metazoa</taxon>
        <taxon>Ecdysozoa</taxon>
        <taxon>Nematoda</taxon>
        <taxon>Chromadorea</taxon>
        <taxon>Rhabditida</taxon>
        <taxon>Tylenchina</taxon>
        <taxon>Panagrolaimomorpha</taxon>
        <taxon>Panagrolaimoidea</taxon>
        <taxon>Panagrolaimidae</taxon>
        <taxon>Panagrolaimus</taxon>
    </lineage>
</organism>
<name>A0AC34PWL7_9BILA</name>
<proteinExistence type="predicted"/>
<reference evidence="2" key="1">
    <citation type="submission" date="2022-11" db="UniProtKB">
        <authorList>
            <consortium name="WormBaseParasite"/>
        </authorList>
    </citation>
    <scope>IDENTIFICATION</scope>
</reference>
<evidence type="ECO:0000313" key="1">
    <source>
        <dbReference type="Proteomes" id="UP000887576"/>
    </source>
</evidence>